<name>A0A0E9XM08_ANGAN</name>
<dbReference type="AlphaFoldDB" id="A0A0E9XM08"/>
<reference evidence="1" key="1">
    <citation type="submission" date="2014-11" db="EMBL/GenBank/DDBJ databases">
        <authorList>
            <person name="Amaro Gonzalez C."/>
        </authorList>
    </citation>
    <scope>NUCLEOTIDE SEQUENCE</scope>
</reference>
<accession>A0A0E9XM08</accession>
<sequence>MLFLGETWVCCVLECCSRRCVLCSRCCCQRCVLYSRMLLPGDVCCNLECCSQRD</sequence>
<protein>
    <submittedName>
        <fullName evidence="1">Uncharacterized protein</fullName>
    </submittedName>
</protein>
<dbReference type="EMBL" id="GBXM01005116">
    <property type="protein sequence ID" value="JAI03462.1"/>
    <property type="molecule type" value="Transcribed_RNA"/>
</dbReference>
<evidence type="ECO:0000313" key="1">
    <source>
        <dbReference type="EMBL" id="JAI03462.1"/>
    </source>
</evidence>
<reference evidence="1" key="2">
    <citation type="journal article" date="2015" name="Fish Shellfish Immunol.">
        <title>Early steps in the European eel (Anguilla anguilla)-Vibrio vulnificus interaction in the gills: Role of the RtxA13 toxin.</title>
        <authorList>
            <person name="Callol A."/>
            <person name="Pajuelo D."/>
            <person name="Ebbesson L."/>
            <person name="Teles M."/>
            <person name="MacKenzie S."/>
            <person name="Amaro C."/>
        </authorList>
    </citation>
    <scope>NUCLEOTIDE SEQUENCE</scope>
</reference>
<proteinExistence type="predicted"/>
<organism evidence="1">
    <name type="scientific">Anguilla anguilla</name>
    <name type="common">European freshwater eel</name>
    <name type="synonym">Muraena anguilla</name>
    <dbReference type="NCBI Taxonomy" id="7936"/>
    <lineage>
        <taxon>Eukaryota</taxon>
        <taxon>Metazoa</taxon>
        <taxon>Chordata</taxon>
        <taxon>Craniata</taxon>
        <taxon>Vertebrata</taxon>
        <taxon>Euteleostomi</taxon>
        <taxon>Actinopterygii</taxon>
        <taxon>Neopterygii</taxon>
        <taxon>Teleostei</taxon>
        <taxon>Anguilliformes</taxon>
        <taxon>Anguillidae</taxon>
        <taxon>Anguilla</taxon>
    </lineage>
</organism>